<dbReference type="GO" id="GO:0000976">
    <property type="term" value="F:transcription cis-regulatory region binding"/>
    <property type="evidence" value="ECO:0007669"/>
    <property type="project" value="TreeGrafter"/>
</dbReference>
<evidence type="ECO:0000256" key="2">
    <source>
        <dbReference type="ARBA" id="ARBA00023125"/>
    </source>
</evidence>
<dbReference type="EMBL" id="CP032694">
    <property type="protein sequence ID" value="AYG60962.1"/>
    <property type="molecule type" value="Genomic_DNA"/>
</dbReference>
<dbReference type="GO" id="GO:0003700">
    <property type="term" value="F:DNA-binding transcription factor activity"/>
    <property type="evidence" value="ECO:0007669"/>
    <property type="project" value="TreeGrafter"/>
</dbReference>
<evidence type="ECO:0000313" key="5">
    <source>
        <dbReference type="EMBL" id="AYG60962.1"/>
    </source>
</evidence>
<keyword evidence="1" id="KW-0805">Transcription regulation</keyword>
<evidence type="ECO:0000256" key="1">
    <source>
        <dbReference type="ARBA" id="ARBA00023015"/>
    </source>
</evidence>
<evidence type="ECO:0000259" key="4">
    <source>
        <dbReference type="PROSITE" id="PS50932"/>
    </source>
</evidence>
<dbReference type="InterPro" id="IPR000843">
    <property type="entry name" value="HTH_LacI"/>
</dbReference>
<dbReference type="CDD" id="cd06278">
    <property type="entry name" value="PBP1_LacI-like"/>
    <property type="match status" value="1"/>
</dbReference>
<reference evidence="5 6" key="1">
    <citation type="submission" date="2018-10" db="EMBL/GenBank/DDBJ databases">
        <title>Rhizobium etli, R. leguminosarum and a new Rhizobium genospecies from Phaseolus dumosus.</title>
        <authorList>
            <person name="Ramirez-Puebla S.T."/>
            <person name="Rogel-Hernandez M.A."/>
            <person name="Guerrero G."/>
            <person name="Ormeno-Orrillo E."/>
            <person name="Martinez-Romero J.C."/>
            <person name="Negrete-Yankelevich S."/>
            <person name="Martinez-Romero E."/>
        </authorList>
    </citation>
    <scope>NUCLEOTIDE SEQUENCE [LARGE SCALE GENOMIC DNA]</scope>
    <source>
        <strain evidence="5 6">CCGE525</strain>
    </source>
</reference>
<dbReference type="PANTHER" id="PTHR30146">
    <property type="entry name" value="LACI-RELATED TRANSCRIPTIONAL REPRESSOR"/>
    <property type="match status" value="1"/>
</dbReference>
<dbReference type="KEGG" id="rjg:CCGE525_20690"/>
<organism evidence="5 6">
    <name type="scientific">Rhizobium jaguaris</name>
    <dbReference type="NCBI Taxonomy" id="1312183"/>
    <lineage>
        <taxon>Bacteria</taxon>
        <taxon>Pseudomonadati</taxon>
        <taxon>Pseudomonadota</taxon>
        <taxon>Alphaproteobacteria</taxon>
        <taxon>Hyphomicrobiales</taxon>
        <taxon>Rhizobiaceae</taxon>
        <taxon>Rhizobium/Agrobacterium group</taxon>
        <taxon>Rhizobium</taxon>
    </lineage>
</organism>
<sequence>MARGVGPSDGKRRPITARELARMIGVSQSAVSRAFTPGASIAPELREKILKFAEEQDYHPNAIASMLSKSRTNIVGIVVSDMSNPFYPALIQKLSQGLQRIGLQSLLFNITKGSNIEEQLSALRRYNVDAVIVISATMLSGATLHWATEGRAAILINRVVDDADINCVCCDNVEGARAIADHFHELGRRRVAYVSGLSHTTTNLERQNAFITRVAELGMTLTGRVDAGEYSYDAGRRAALEIAAKNNTDAIFFANDILAIGGIDALREDSGRRVPEDISVAGFDDIPMASWPHYALTTFRQPLDEIVTVVVGMLEDGSCQPGQPSSIKRISGGLIVRQSTGPLE</sequence>
<keyword evidence="3" id="KW-0804">Transcription</keyword>
<keyword evidence="6" id="KW-1185">Reference proteome</keyword>
<dbReference type="SUPFAM" id="SSF53822">
    <property type="entry name" value="Periplasmic binding protein-like I"/>
    <property type="match status" value="1"/>
</dbReference>
<dbReference type="PROSITE" id="PS50932">
    <property type="entry name" value="HTH_LACI_2"/>
    <property type="match status" value="1"/>
</dbReference>
<gene>
    <name evidence="5" type="ORF">CCGE525_20690</name>
</gene>
<protein>
    <submittedName>
        <fullName evidence="5">LacI family DNA-binding transcriptional regulator</fullName>
    </submittedName>
</protein>
<dbReference type="InterPro" id="IPR028082">
    <property type="entry name" value="Peripla_BP_I"/>
</dbReference>
<dbReference type="CDD" id="cd01392">
    <property type="entry name" value="HTH_LacI"/>
    <property type="match status" value="1"/>
</dbReference>
<keyword evidence="2 5" id="KW-0238">DNA-binding</keyword>
<proteinExistence type="predicted"/>
<dbReference type="Pfam" id="PF13377">
    <property type="entry name" value="Peripla_BP_3"/>
    <property type="match status" value="1"/>
</dbReference>
<dbReference type="Pfam" id="PF00356">
    <property type="entry name" value="LacI"/>
    <property type="match status" value="1"/>
</dbReference>
<dbReference type="SMART" id="SM00354">
    <property type="entry name" value="HTH_LACI"/>
    <property type="match status" value="1"/>
</dbReference>
<dbReference type="PANTHER" id="PTHR30146:SF109">
    <property type="entry name" value="HTH-TYPE TRANSCRIPTIONAL REGULATOR GALS"/>
    <property type="match status" value="1"/>
</dbReference>
<dbReference type="RefSeq" id="WP_120705926.1">
    <property type="nucleotide sequence ID" value="NZ_CP032694.1"/>
</dbReference>
<dbReference type="Proteomes" id="UP000282195">
    <property type="component" value="Chromosome"/>
</dbReference>
<evidence type="ECO:0000313" key="6">
    <source>
        <dbReference type="Proteomes" id="UP000282195"/>
    </source>
</evidence>
<name>A0A387FZ80_9HYPH</name>
<dbReference type="SUPFAM" id="SSF47413">
    <property type="entry name" value="lambda repressor-like DNA-binding domains"/>
    <property type="match status" value="1"/>
</dbReference>
<dbReference type="AlphaFoldDB" id="A0A387FZ80"/>
<feature type="domain" description="HTH lacI-type" evidence="4">
    <location>
        <begin position="15"/>
        <end position="69"/>
    </location>
</feature>
<dbReference type="InterPro" id="IPR010982">
    <property type="entry name" value="Lambda_DNA-bd_dom_sf"/>
</dbReference>
<evidence type="ECO:0000256" key="3">
    <source>
        <dbReference type="ARBA" id="ARBA00023163"/>
    </source>
</evidence>
<accession>A0A387FZ80</accession>
<dbReference type="Gene3D" id="3.40.50.2300">
    <property type="match status" value="2"/>
</dbReference>
<dbReference type="InterPro" id="IPR046335">
    <property type="entry name" value="LacI/GalR-like_sensor"/>
</dbReference>
<dbReference type="OrthoDB" id="9772505at2"/>
<dbReference type="Gene3D" id="1.10.260.40">
    <property type="entry name" value="lambda repressor-like DNA-binding domains"/>
    <property type="match status" value="1"/>
</dbReference>